<evidence type="ECO:0000313" key="3">
    <source>
        <dbReference type="Proteomes" id="UP001221757"/>
    </source>
</evidence>
<dbReference type="InterPro" id="IPR001810">
    <property type="entry name" value="F-box_dom"/>
</dbReference>
<feature type="domain" description="F-box" evidence="1">
    <location>
        <begin position="46"/>
        <end position="99"/>
    </location>
</feature>
<dbReference type="EMBL" id="JARKIE010000217">
    <property type="protein sequence ID" value="KAJ7664998.1"/>
    <property type="molecule type" value="Genomic_DNA"/>
</dbReference>
<protein>
    <recommendedName>
        <fullName evidence="1">F-box domain-containing protein</fullName>
    </recommendedName>
</protein>
<dbReference type="AlphaFoldDB" id="A0AAD7G4G1"/>
<keyword evidence="3" id="KW-1185">Reference proteome</keyword>
<sequence length="465" mass="51121">MASTPDETLAGSNPLQNKITSLDAKIAWHYEQISVLKAERNALPPIHRLPNELLALVLVMYAIESESLSTLKWTKTMLVCRRWYDLALVAHALWGHIDLGWVLACNNLRYTRAIFDNSSRVQSVELAGEAKYIHHFVHNLDNTEDDTLTEPVLTLPDSVFEGGMLGLRELKLRSIHVPWRTLRNLEQLSLTGDIHFARPGLRDLTLDFLIPSLTPDVHHDAVELPFLTSMSLRAPLVDCTALLNHLSFPATATITLYPGSIHAGADAAEILIPVRKHVRAPSSPPPVLLRIACQAGREGAGFSHFNMGVCPSTAPPETMDPATLRLNFHPTDGDALGEITSAIFTAFPTTAITHLDARKGAGLTQHTWSTALPALPALDTVYFQATDGHAALLDTLADLDPPVQSLGLCVAMWEYESYALLALLTRLKALVVPFRFWRSTSIVIGLGTNRSGSWRRCCLSFQAGF</sequence>
<gene>
    <name evidence="2" type="ORF">B0H17DRAFT_1091079</name>
</gene>
<proteinExistence type="predicted"/>
<dbReference type="Pfam" id="PF12937">
    <property type="entry name" value="F-box-like"/>
    <property type="match status" value="1"/>
</dbReference>
<accession>A0AAD7G4G1</accession>
<dbReference type="Proteomes" id="UP001221757">
    <property type="component" value="Unassembled WGS sequence"/>
</dbReference>
<evidence type="ECO:0000313" key="2">
    <source>
        <dbReference type="EMBL" id="KAJ7664998.1"/>
    </source>
</evidence>
<comment type="caution">
    <text evidence="2">The sequence shown here is derived from an EMBL/GenBank/DDBJ whole genome shotgun (WGS) entry which is preliminary data.</text>
</comment>
<evidence type="ECO:0000259" key="1">
    <source>
        <dbReference type="Pfam" id="PF12937"/>
    </source>
</evidence>
<reference evidence="2" key="1">
    <citation type="submission" date="2023-03" db="EMBL/GenBank/DDBJ databases">
        <title>Massive genome expansion in bonnet fungi (Mycena s.s.) driven by repeated elements and novel gene families across ecological guilds.</title>
        <authorList>
            <consortium name="Lawrence Berkeley National Laboratory"/>
            <person name="Harder C.B."/>
            <person name="Miyauchi S."/>
            <person name="Viragh M."/>
            <person name="Kuo A."/>
            <person name="Thoen E."/>
            <person name="Andreopoulos B."/>
            <person name="Lu D."/>
            <person name="Skrede I."/>
            <person name="Drula E."/>
            <person name="Henrissat B."/>
            <person name="Morin E."/>
            <person name="Kohler A."/>
            <person name="Barry K."/>
            <person name="LaButti K."/>
            <person name="Morin E."/>
            <person name="Salamov A."/>
            <person name="Lipzen A."/>
            <person name="Mereny Z."/>
            <person name="Hegedus B."/>
            <person name="Baldrian P."/>
            <person name="Stursova M."/>
            <person name="Weitz H."/>
            <person name="Taylor A."/>
            <person name="Grigoriev I.V."/>
            <person name="Nagy L.G."/>
            <person name="Martin F."/>
            <person name="Kauserud H."/>
        </authorList>
    </citation>
    <scope>NUCLEOTIDE SEQUENCE</scope>
    <source>
        <strain evidence="2">CBHHK067</strain>
    </source>
</reference>
<organism evidence="2 3">
    <name type="scientific">Mycena rosella</name>
    <name type="common">Pink bonnet</name>
    <name type="synonym">Agaricus rosellus</name>
    <dbReference type="NCBI Taxonomy" id="1033263"/>
    <lineage>
        <taxon>Eukaryota</taxon>
        <taxon>Fungi</taxon>
        <taxon>Dikarya</taxon>
        <taxon>Basidiomycota</taxon>
        <taxon>Agaricomycotina</taxon>
        <taxon>Agaricomycetes</taxon>
        <taxon>Agaricomycetidae</taxon>
        <taxon>Agaricales</taxon>
        <taxon>Marasmiineae</taxon>
        <taxon>Mycenaceae</taxon>
        <taxon>Mycena</taxon>
    </lineage>
</organism>
<name>A0AAD7G4G1_MYCRO</name>